<dbReference type="PROSITE" id="PS50404">
    <property type="entry name" value="GST_NTER"/>
    <property type="match status" value="1"/>
</dbReference>
<dbReference type="InterPro" id="IPR036249">
    <property type="entry name" value="Thioredoxin-like_sf"/>
</dbReference>
<evidence type="ECO:0000256" key="1">
    <source>
        <dbReference type="ARBA" id="ARBA00012452"/>
    </source>
</evidence>
<evidence type="ECO:0000256" key="3">
    <source>
        <dbReference type="ARBA" id="ARBA00047960"/>
    </source>
</evidence>
<dbReference type="InterPro" id="IPR004046">
    <property type="entry name" value="GST_C"/>
</dbReference>
<dbReference type="InterPro" id="IPR010987">
    <property type="entry name" value="Glutathione-S-Trfase_C-like"/>
</dbReference>
<reference evidence="6" key="1">
    <citation type="submission" date="2023-03" db="EMBL/GenBank/DDBJ databases">
        <title>Massive genome expansion in bonnet fungi (Mycena s.s.) driven by repeated elements and novel gene families across ecological guilds.</title>
        <authorList>
            <consortium name="Lawrence Berkeley National Laboratory"/>
            <person name="Harder C.B."/>
            <person name="Miyauchi S."/>
            <person name="Viragh M."/>
            <person name="Kuo A."/>
            <person name="Thoen E."/>
            <person name="Andreopoulos B."/>
            <person name="Lu D."/>
            <person name="Skrede I."/>
            <person name="Drula E."/>
            <person name="Henrissat B."/>
            <person name="Morin E."/>
            <person name="Kohler A."/>
            <person name="Barry K."/>
            <person name="LaButti K."/>
            <person name="Morin E."/>
            <person name="Salamov A."/>
            <person name="Lipzen A."/>
            <person name="Mereny Z."/>
            <person name="Hegedus B."/>
            <person name="Baldrian P."/>
            <person name="Stursova M."/>
            <person name="Weitz H."/>
            <person name="Taylor A."/>
            <person name="Grigoriev I.V."/>
            <person name="Nagy L.G."/>
            <person name="Martin F."/>
            <person name="Kauserud H."/>
        </authorList>
    </citation>
    <scope>NUCLEOTIDE SEQUENCE</scope>
    <source>
        <strain evidence="6">CBHHK173m</strain>
    </source>
</reference>
<dbReference type="PANTHER" id="PTHR43900">
    <property type="entry name" value="GLUTATHIONE S-TRANSFERASE RHO"/>
    <property type="match status" value="1"/>
</dbReference>
<gene>
    <name evidence="6" type="ORF">B0H15DRAFT_1027656</name>
</gene>
<evidence type="ECO:0000256" key="2">
    <source>
        <dbReference type="ARBA" id="ARBA00022679"/>
    </source>
</evidence>
<dbReference type="Gene3D" id="3.40.30.10">
    <property type="entry name" value="Glutaredoxin"/>
    <property type="match status" value="1"/>
</dbReference>
<dbReference type="FunFam" id="3.40.30.10:FF:000016">
    <property type="entry name" value="Glutathione S-transferase F2"/>
    <property type="match status" value="1"/>
</dbReference>
<dbReference type="Pfam" id="PF00043">
    <property type="entry name" value="GST_C"/>
    <property type="match status" value="1"/>
</dbReference>
<proteinExistence type="predicted"/>
<comment type="catalytic activity">
    <reaction evidence="3">
        <text>RX + glutathione = an S-substituted glutathione + a halide anion + H(+)</text>
        <dbReference type="Rhea" id="RHEA:16437"/>
        <dbReference type="ChEBI" id="CHEBI:15378"/>
        <dbReference type="ChEBI" id="CHEBI:16042"/>
        <dbReference type="ChEBI" id="CHEBI:17792"/>
        <dbReference type="ChEBI" id="CHEBI:57925"/>
        <dbReference type="ChEBI" id="CHEBI:90779"/>
        <dbReference type="EC" id="2.5.1.18"/>
    </reaction>
</comment>
<name>A0AAD6TP55_9AGAR</name>
<evidence type="ECO:0000313" key="7">
    <source>
        <dbReference type="Proteomes" id="UP001222325"/>
    </source>
</evidence>
<protein>
    <recommendedName>
        <fullName evidence="1">glutathione transferase</fullName>
        <ecNumber evidence="1">2.5.1.18</ecNumber>
    </recommendedName>
</protein>
<dbReference type="SUPFAM" id="SSF52833">
    <property type="entry name" value="Thioredoxin-like"/>
    <property type="match status" value="1"/>
</dbReference>
<dbReference type="SFLD" id="SFLDG00358">
    <property type="entry name" value="Main_(cytGST)"/>
    <property type="match status" value="1"/>
</dbReference>
<evidence type="ECO:0000259" key="4">
    <source>
        <dbReference type="PROSITE" id="PS50404"/>
    </source>
</evidence>
<dbReference type="SUPFAM" id="SSF47616">
    <property type="entry name" value="GST C-terminal domain-like"/>
    <property type="match status" value="1"/>
</dbReference>
<feature type="domain" description="GST C-terminal" evidence="5">
    <location>
        <begin position="90"/>
        <end position="224"/>
    </location>
</feature>
<keyword evidence="2" id="KW-0808">Transferase</keyword>
<dbReference type="GO" id="GO:0004364">
    <property type="term" value="F:glutathione transferase activity"/>
    <property type="evidence" value="ECO:0007669"/>
    <property type="project" value="UniProtKB-EC"/>
</dbReference>
<dbReference type="PROSITE" id="PS50405">
    <property type="entry name" value="GST_CTER"/>
    <property type="match status" value="1"/>
</dbReference>
<dbReference type="GO" id="GO:0005737">
    <property type="term" value="C:cytoplasm"/>
    <property type="evidence" value="ECO:0007669"/>
    <property type="project" value="TreeGrafter"/>
</dbReference>
<evidence type="ECO:0000259" key="5">
    <source>
        <dbReference type="PROSITE" id="PS50405"/>
    </source>
</evidence>
<dbReference type="SFLD" id="SFLDS00019">
    <property type="entry name" value="Glutathione_Transferase_(cytos"/>
    <property type="match status" value="1"/>
</dbReference>
<evidence type="ECO:0000313" key="6">
    <source>
        <dbReference type="EMBL" id="KAJ7071777.1"/>
    </source>
</evidence>
<dbReference type="PANTHER" id="PTHR43900:SF3">
    <property type="entry name" value="GLUTATHIONE S-TRANSFERASE RHO"/>
    <property type="match status" value="1"/>
</dbReference>
<dbReference type="GO" id="GO:0006749">
    <property type="term" value="P:glutathione metabolic process"/>
    <property type="evidence" value="ECO:0007669"/>
    <property type="project" value="TreeGrafter"/>
</dbReference>
<dbReference type="Gene3D" id="1.20.1050.10">
    <property type="match status" value="1"/>
</dbReference>
<sequence length="224" mass="24443">MPLKIYGPVQAGGSLGAVLMVLAEKQVPFELVPIDMGKYEHKTPAYRALQPFAQTPVMDEDGFILFESRAICRYLAEKYADRGTALIPTEPKAKARFEQGASIEFANFHPYAVPIIMEGLGKPLKGGATDKRVYDAAVAGLKERLAAYEVVLGTQRFIGGDEFTLADVFHVGHGAFLAHAGCDLMTSSGPNVARWFGEITARPSWTRWVRDGDAVRSTAAYDSE</sequence>
<dbReference type="EMBL" id="JARJCN010000124">
    <property type="protein sequence ID" value="KAJ7071777.1"/>
    <property type="molecule type" value="Genomic_DNA"/>
</dbReference>
<accession>A0AAD6TP55</accession>
<dbReference type="InterPro" id="IPR040079">
    <property type="entry name" value="Glutathione_S-Trfase"/>
</dbReference>
<organism evidence="6 7">
    <name type="scientific">Mycena belliarum</name>
    <dbReference type="NCBI Taxonomy" id="1033014"/>
    <lineage>
        <taxon>Eukaryota</taxon>
        <taxon>Fungi</taxon>
        <taxon>Dikarya</taxon>
        <taxon>Basidiomycota</taxon>
        <taxon>Agaricomycotina</taxon>
        <taxon>Agaricomycetes</taxon>
        <taxon>Agaricomycetidae</taxon>
        <taxon>Agaricales</taxon>
        <taxon>Marasmiineae</taxon>
        <taxon>Mycenaceae</taxon>
        <taxon>Mycena</taxon>
    </lineage>
</organism>
<dbReference type="InterPro" id="IPR036282">
    <property type="entry name" value="Glutathione-S-Trfase_C_sf"/>
</dbReference>
<feature type="domain" description="GST N-terminal" evidence="4">
    <location>
        <begin position="2"/>
        <end position="83"/>
    </location>
</feature>
<dbReference type="Proteomes" id="UP001222325">
    <property type="component" value="Unassembled WGS sequence"/>
</dbReference>
<dbReference type="AlphaFoldDB" id="A0AAD6TP55"/>
<dbReference type="EC" id="2.5.1.18" evidence="1"/>
<comment type="caution">
    <text evidence="6">The sequence shown here is derived from an EMBL/GenBank/DDBJ whole genome shotgun (WGS) entry which is preliminary data.</text>
</comment>
<keyword evidence="7" id="KW-1185">Reference proteome</keyword>
<dbReference type="Pfam" id="PF13409">
    <property type="entry name" value="GST_N_2"/>
    <property type="match status" value="1"/>
</dbReference>
<dbReference type="InterPro" id="IPR004045">
    <property type="entry name" value="Glutathione_S-Trfase_N"/>
</dbReference>
<dbReference type="GO" id="GO:0043295">
    <property type="term" value="F:glutathione binding"/>
    <property type="evidence" value="ECO:0007669"/>
    <property type="project" value="TreeGrafter"/>
</dbReference>